<feature type="region of interest" description="Disordered" evidence="1">
    <location>
        <begin position="194"/>
        <end position="214"/>
    </location>
</feature>
<organism evidence="2 3">
    <name type="scientific">Chara braunii</name>
    <name type="common">Braun's stonewort</name>
    <dbReference type="NCBI Taxonomy" id="69332"/>
    <lineage>
        <taxon>Eukaryota</taxon>
        <taxon>Viridiplantae</taxon>
        <taxon>Streptophyta</taxon>
        <taxon>Charophyceae</taxon>
        <taxon>Charales</taxon>
        <taxon>Characeae</taxon>
        <taxon>Chara</taxon>
    </lineage>
</organism>
<dbReference type="Proteomes" id="UP000265515">
    <property type="component" value="Unassembled WGS sequence"/>
</dbReference>
<evidence type="ECO:0000313" key="3">
    <source>
        <dbReference type="Proteomes" id="UP000265515"/>
    </source>
</evidence>
<name>A0A388L2W3_CHABU</name>
<feature type="compositionally biased region" description="Basic and acidic residues" evidence="1">
    <location>
        <begin position="248"/>
        <end position="263"/>
    </location>
</feature>
<protein>
    <recommendedName>
        <fullName evidence="4">Retrotransposon gag domain-containing protein</fullName>
    </recommendedName>
</protein>
<keyword evidence="3" id="KW-1185">Reference proteome</keyword>
<accession>A0A388L2W3</accession>
<evidence type="ECO:0008006" key="4">
    <source>
        <dbReference type="Google" id="ProtNLM"/>
    </source>
</evidence>
<evidence type="ECO:0000256" key="1">
    <source>
        <dbReference type="SAM" id="MobiDB-lite"/>
    </source>
</evidence>
<sequence length="359" mass="40659">MLENIADGAGKVLTIDDLVEVMDMRKRFQSNVPKVNTFHFNGVRVSEWLELVEQVLKGPLDVVKFQRILKYVLHGHHQEVEKVINAANGNWARFKDGMQRKYMSGHGLLTTADLEAMNKDDFTMVETFVQEFKKKGSKVPGISEEAQCAIFLGLFTASEASELTSHGGGSAKLTWATIDNGVEEGSLDQVEQYQMCQQRRKRKERDATSSGTSGVKRIVTNVLAELAQGRMAQVAQTRGQSKASASRELPRRESESERRKEAVEAEEEDDEDEQDDRLRQEEDRRAEQRAKKTGAHEKVEPILRGAAPKKKKYVVQLEEGFDLEKVIDRLLEGHNDLVTFKKILAYAPKLRNELKGRFL</sequence>
<reference evidence="2 3" key="1">
    <citation type="journal article" date="2018" name="Cell">
        <title>The Chara Genome: Secondary Complexity and Implications for Plant Terrestrialization.</title>
        <authorList>
            <person name="Nishiyama T."/>
            <person name="Sakayama H."/>
            <person name="Vries J.D."/>
            <person name="Buschmann H."/>
            <person name="Saint-Marcoux D."/>
            <person name="Ullrich K.K."/>
            <person name="Haas F.B."/>
            <person name="Vanderstraeten L."/>
            <person name="Becker D."/>
            <person name="Lang D."/>
            <person name="Vosolsobe S."/>
            <person name="Rombauts S."/>
            <person name="Wilhelmsson P.K.I."/>
            <person name="Janitza P."/>
            <person name="Kern R."/>
            <person name="Heyl A."/>
            <person name="Rumpler F."/>
            <person name="Villalobos L.I.A.C."/>
            <person name="Clay J.M."/>
            <person name="Skokan R."/>
            <person name="Toyoda A."/>
            <person name="Suzuki Y."/>
            <person name="Kagoshima H."/>
            <person name="Schijlen E."/>
            <person name="Tajeshwar N."/>
            <person name="Catarino B."/>
            <person name="Hetherington A.J."/>
            <person name="Saltykova A."/>
            <person name="Bonnot C."/>
            <person name="Breuninger H."/>
            <person name="Symeonidi A."/>
            <person name="Radhakrishnan G.V."/>
            <person name="Van Nieuwerburgh F."/>
            <person name="Deforce D."/>
            <person name="Chang C."/>
            <person name="Karol K.G."/>
            <person name="Hedrich R."/>
            <person name="Ulvskov P."/>
            <person name="Glockner G."/>
            <person name="Delwiche C.F."/>
            <person name="Petrasek J."/>
            <person name="Van de Peer Y."/>
            <person name="Friml J."/>
            <person name="Beilby M."/>
            <person name="Dolan L."/>
            <person name="Kohara Y."/>
            <person name="Sugano S."/>
            <person name="Fujiyama A."/>
            <person name="Delaux P.-M."/>
            <person name="Quint M."/>
            <person name="TheiBen G."/>
            <person name="Hagemann M."/>
            <person name="Harholt J."/>
            <person name="Dunand C."/>
            <person name="Zachgo S."/>
            <person name="Langdale J."/>
            <person name="Maumus F."/>
            <person name="Straeten D.V.D."/>
            <person name="Gould S.B."/>
            <person name="Rensing S.A."/>
        </authorList>
    </citation>
    <scope>NUCLEOTIDE SEQUENCE [LARGE SCALE GENOMIC DNA]</scope>
    <source>
        <strain evidence="2 3">S276</strain>
    </source>
</reference>
<dbReference type="EMBL" id="BFEA01000247">
    <property type="protein sequence ID" value="GBG76543.1"/>
    <property type="molecule type" value="Genomic_DNA"/>
</dbReference>
<gene>
    <name evidence="2" type="ORF">CBR_g22291</name>
</gene>
<comment type="caution">
    <text evidence="2">The sequence shown here is derived from an EMBL/GenBank/DDBJ whole genome shotgun (WGS) entry which is preliminary data.</text>
</comment>
<evidence type="ECO:0000313" key="2">
    <source>
        <dbReference type="EMBL" id="GBG76543.1"/>
    </source>
</evidence>
<dbReference type="AlphaFoldDB" id="A0A388L2W3"/>
<feature type="compositionally biased region" description="Acidic residues" evidence="1">
    <location>
        <begin position="264"/>
        <end position="275"/>
    </location>
</feature>
<feature type="region of interest" description="Disordered" evidence="1">
    <location>
        <begin position="233"/>
        <end position="304"/>
    </location>
</feature>
<dbReference type="Gramene" id="GBG76543">
    <property type="protein sequence ID" value="GBG76543"/>
    <property type="gene ID" value="CBR_g22291"/>
</dbReference>
<feature type="compositionally biased region" description="Basic and acidic residues" evidence="1">
    <location>
        <begin position="276"/>
        <end position="301"/>
    </location>
</feature>
<proteinExistence type="predicted"/>